<evidence type="ECO:0000256" key="7">
    <source>
        <dbReference type="ARBA" id="ARBA00033323"/>
    </source>
</evidence>
<dbReference type="InterPro" id="IPR002305">
    <property type="entry name" value="aa-tRNA-synth_Ic"/>
</dbReference>
<comment type="caution">
    <text evidence="11">The sequence shown here is derived from an EMBL/GenBank/DDBJ whole genome shotgun (WGS) entry which is preliminary data.</text>
</comment>
<evidence type="ECO:0000313" key="12">
    <source>
        <dbReference type="Proteomes" id="UP000283841"/>
    </source>
</evidence>
<dbReference type="InterPro" id="IPR050489">
    <property type="entry name" value="Tyr-tRNA_synthase"/>
</dbReference>
<evidence type="ECO:0000256" key="3">
    <source>
        <dbReference type="ARBA" id="ARBA00022741"/>
    </source>
</evidence>
<dbReference type="SUPFAM" id="SSF52374">
    <property type="entry name" value="Nucleotidylyl transferase"/>
    <property type="match status" value="1"/>
</dbReference>
<dbReference type="GO" id="GO:0005737">
    <property type="term" value="C:cytoplasm"/>
    <property type="evidence" value="ECO:0007669"/>
    <property type="project" value="TreeGrafter"/>
</dbReference>
<dbReference type="EC" id="6.1.1.1" evidence="1"/>
<dbReference type="Pfam" id="PF00579">
    <property type="entry name" value="tRNA-synt_1b"/>
    <property type="match status" value="1"/>
</dbReference>
<dbReference type="PIRSF" id="PIRSF006588">
    <property type="entry name" value="TyrRS_arch_euk"/>
    <property type="match status" value="1"/>
</dbReference>
<dbReference type="AlphaFoldDB" id="A0A443HXQ7"/>
<gene>
    <name evidence="11" type="ORF">C8Q69DRAFT_399986</name>
</gene>
<keyword evidence="2 9" id="KW-0436">Ligase</keyword>
<feature type="compositionally biased region" description="Basic and acidic residues" evidence="10">
    <location>
        <begin position="378"/>
        <end position="388"/>
    </location>
</feature>
<dbReference type="GO" id="GO:0004831">
    <property type="term" value="F:tyrosine-tRNA ligase activity"/>
    <property type="evidence" value="ECO:0007669"/>
    <property type="project" value="UniProtKB-EC"/>
</dbReference>
<dbReference type="RefSeq" id="XP_028486263.1">
    <property type="nucleotide sequence ID" value="XM_028627876.1"/>
</dbReference>
<evidence type="ECO:0000256" key="1">
    <source>
        <dbReference type="ARBA" id="ARBA00013160"/>
    </source>
</evidence>
<organism evidence="11 12">
    <name type="scientific">Byssochlamys spectabilis</name>
    <name type="common">Paecilomyces variotii</name>
    <dbReference type="NCBI Taxonomy" id="264951"/>
    <lineage>
        <taxon>Eukaryota</taxon>
        <taxon>Fungi</taxon>
        <taxon>Dikarya</taxon>
        <taxon>Ascomycota</taxon>
        <taxon>Pezizomycotina</taxon>
        <taxon>Eurotiomycetes</taxon>
        <taxon>Eurotiomycetidae</taxon>
        <taxon>Eurotiales</taxon>
        <taxon>Thermoascaceae</taxon>
        <taxon>Paecilomyces</taxon>
    </lineage>
</organism>
<reference evidence="11 12" key="1">
    <citation type="journal article" date="2018" name="Front. Microbiol.">
        <title>Genomic and genetic insights into a cosmopolitan fungus, Paecilomyces variotii (Eurotiales).</title>
        <authorList>
            <person name="Urquhart A.S."/>
            <person name="Mondo S.J."/>
            <person name="Makela M.R."/>
            <person name="Hane J.K."/>
            <person name="Wiebenga A."/>
            <person name="He G."/>
            <person name="Mihaltcheva S."/>
            <person name="Pangilinan J."/>
            <person name="Lipzen A."/>
            <person name="Barry K."/>
            <person name="de Vries R.P."/>
            <person name="Grigoriev I.V."/>
            <person name="Idnurm A."/>
        </authorList>
    </citation>
    <scope>NUCLEOTIDE SEQUENCE [LARGE SCALE GENOMIC DNA]</scope>
    <source>
        <strain evidence="11 12">CBS 101075</strain>
    </source>
</reference>
<dbReference type="PANTHER" id="PTHR46264">
    <property type="entry name" value="TYROSINE-TRNA LIGASE"/>
    <property type="match status" value="1"/>
</dbReference>
<proteinExistence type="inferred from homology"/>
<sequence length="401" mass="44537">MSTSLEIEQKYALVTRRLEVQTETTVQQLHAVLSRREVVKYQWITAPTGKPHIGYLIPLLKFADFIRAGGEVIVELTDTYAFLVNYKIPWEQVLHRTAYYQALITAALKVVGIPLSKVQIVQASTYQGTYSFSVDFWKLCALSSLHDVRRTGAEVGSSTMLSPLLTPILQELAEVHSAVDVQLGGKDQRGIFEFGEEFLPRLGYPKRAHVLNEMLPGLTGDKMSSSYAAHTKIMFLDDANTIQEKIAGAACPIGVVEGNAILPIVQHILMPLRELHLADFPQALSGELDTADEVSGHREGGQAPFNGLDVQPGTLFSVSVRRDGDGGCEEHQHYRSYEDLEQDYRAHRIPPDSLKAAVASGLIEVLEPLRQIYESSPEWRESDLRGYPEDWPVPAATVEQA</sequence>
<keyword evidence="4 9" id="KW-0067">ATP-binding</keyword>
<keyword evidence="5 9" id="KW-0648">Protein biosynthesis</keyword>
<keyword evidence="6 9" id="KW-0030">Aminoacyl-tRNA synthetase</keyword>
<dbReference type="GO" id="GO:0005524">
    <property type="term" value="F:ATP binding"/>
    <property type="evidence" value="ECO:0007669"/>
    <property type="project" value="UniProtKB-KW"/>
</dbReference>
<comment type="catalytic activity">
    <reaction evidence="8">
        <text>tRNA(Tyr) + L-tyrosine + ATP = L-tyrosyl-tRNA(Tyr) + AMP + diphosphate + H(+)</text>
        <dbReference type="Rhea" id="RHEA:10220"/>
        <dbReference type="Rhea" id="RHEA-COMP:9706"/>
        <dbReference type="Rhea" id="RHEA-COMP:9707"/>
        <dbReference type="ChEBI" id="CHEBI:15378"/>
        <dbReference type="ChEBI" id="CHEBI:30616"/>
        <dbReference type="ChEBI" id="CHEBI:33019"/>
        <dbReference type="ChEBI" id="CHEBI:58315"/>
        <dbReference type="ChEBI" id="CHEBI:78442"/>
        <dbReference type="ChEBI" id="CHEBI:78536"/>
        <dbReference type="ChEBI" id="CHEBI:456215"/>
        <dbReference type="EC" id="6.1.1.1"/>
    </reaction>
</comment>
<evidence type="ECO:0000256" key="6">
    <source>
        <dbReference type="ARBA" id="ARBA00023146"/>
    </source>
</evidence>
<dbReference type="InterPro" id="IPR023617">
    <property type="entry name" value="Tyr-tRNA-ligase_arc/euk-type"/>
</dbReference>
<dbReference type="STRING" id="264951.A0A443HXQ7"/>
<keyword evidence="3 9" id="KW-0547">Nucleotide-binding</keyword>
<evidence type="ECO:0000256" key="2">
    <source>
        <dbReference type="ARBA" id="ARBA00022598"/>
    </source>
</evidence>
<protein>
    <recommendedName>
        <fullName evidence="1">tyrosine--tRNA ligase</fullName>
        <ecNumber evidence="1">6.1.1.1</ecNumber>
    </recommendedName>
    <alternativeName>
        <fullName evidence="7">Tyrosyl-tRNA synthetase</fullName>
    </alternativeName>
</protein>
<name>A0A443HXQ7_BYSSP</name>
<evidence type="ECO:0000256" key="4">
    <source>
        <dbReference type="ARBA" id="ARBA00022840"/>
    </source>
</evidence>
<dbReference type="GO" id="GO:0006437">
    <property type="term" value="P:tyrosyl-tRNA aminoacylation"/>
    <property type="evidence" value="ECO:0007669"/>
    <property type="project" value="InterPro"/>
</dbReference>
<comment type="similarity">
    <text evidence="9">Belongs to the class-I aminoacyl-tRNA synthetase family.</text>
</comment>
<accession>A0A443HXQ7</accession>
<dbReference type="EMBL" id="RCNU01000003">
    <property type="protein sequence ID" value="RWQ96618.1"/>
    <property type="molecule type" value="Genomic_DNA"/>
</dbReference>
<dbReference type="Gene3D" id="3.40.50.620">
    <property type="entry name" value="HUPs"/>
    <property type="match status" value="1"/>
</dbReference>
<dbReference type="Proteomes" id="UP000283841">
    <property type="component" value="Unassembled WGS sequence"/>
</dbReference>
<keyword evidence="12" id="KW-1185">Reference proteome</keyword>
<evidence type="ECO:0000313" key="11">
    <source>
        <dbReference type="EMBL" id="RWQ96618.1"/>
    </source>
</evidence>
<evidence type="ECO:0000256" key="5">
    <source>
        <dbReference type="ARBA" id="ARBA00022917"/>
    </source>
</evidence>
<evidence type="ECO:0000256" key="10">
    <source>
        <dbReference type="SAM" id="MobiDB-lite"/>
    </source>
</evidence>
<dbReference type="InterPro" id="IPR014729">
    <property type="entry name" value="Rossmann-like_a/b/a_fold"/>
</dbReference>
<dbReference type="VEuPathDB" id="FungiDB:C8Q69DRAFT_399986"/>
<dbReference type="Gene3D" id="1.10.240.10">
    <property type="entry name" value="Tyrosyl-Transfer RNA Synthetase"/>
    <property type="match status" value="1"/>
</dbReference>
<dbReference type="InterPro" id="IPR002307">
    <property type="entry name" value="Tyr-tRNA-ligase"/>
</dbReference>
<feature type="region of interest" description="Disordered" evidence="10">
    <location>
        <begin position="378"/>
        <end position="401"/>
    </location>
</feature>
<evidence type="ECO:0000256" key="9">
    <source>
        <dbReference type="RuleBase" id="RU363036"/>
    </source>
</evidence>
<dbReference type="GeneID" id="39597153"/>
<dbReference type="PRINTS" id="PR01040">
    <property type="entry name" value="TRNASYNTHTYR"/>
</dbReference>
<dbReference type="PANTHER" id="PTHR46264:SF4">
    <property type="entry name" value="TYROSINE--TRNA LIGASE, CYTOPLASMIC"/>
    <property type="match status" value="1"/>
</dbReference>
<evidence type="ECO:0000256" key="8">
    <source>
        <dbReference type="ARBA" id="ARBA00048248"/>
    </source>
</evidence>